<dbReference type="RefSeq" id="WP_208269293.1">
    <property type="nucleotide sequence ID" value="NZ_BAAAGM010000038.1"/>
</dbReference>
<proteinExistence type="predicted"/>
<name>A0ABS3R3V0_9ACTN</name>
<sequence>MEGDGIENARRWLAEVGVAEIREGVWTDSEQPGRELTAEEVAHECAPGAVLADGLDPVGRLRLAFGLLDLLDEYWVTAEIGFAMQDEQDPLVWEALWDCYRSRLEASRTAKNLTYSLWVDWFEDAKTVETAFTAVLGKDIDLLRDPCALDEPDRTAFHRRACRVLEVSGPVPWPIKFPIYEAASGRADLHPSLFKGLLSSYHDFHGRLEPDAALDLMRRLDLPDGTEHRAALRTVLQAGHANHYGDPNVWRAARPQGEKSRTRRWTS</sequence>
<organism evidence="2 3">
    <name type="scientific">Actinomadura nitritigenes</name>
    <dbReference type="NCBI Taxonomy" id="134602"/>
    <lineage>
        <taxon>Bacteria</taxon>
        <taxon>Bacillati</taxon>
        <taxon>Actinomycetota</taxon>
        <taxon>Actinomycetes</taxon>
        <taxon>Streptosporangiales</taxon>
        <taxon>Thermomonosporaceae</taxon>
        <taxon>Actinomadura</taxon>
    </lineage>
</organism>
<dbReference type="Proteomes" id="UP000666915">
    <property type="component" value="Unassembled WGS sequence"/>
</dbReference>
<evidence type="ECO:0000256" key="1">
    <source>
        <dbReference type="SAM" id="MobiDB-lite"/>
    </source>
</evidence>
<gene>
    <name evidence="2" type="ORF">J4557_25760</name>
</gene>
<reference evidence="2 3" key="1">
    <citation type="submission" date="2021-03" db="EMBL/GenBank/DDBJ databases">
        <authorList>
            <person name="Kanchanasin P."/>
            <person name="Saeng-In P."/>
            <person name="Phongsopitanun W."/>
            <person name="Yuki M."/>
            <person name="Kudo T."/>
            <person name="Ohkuma M."/>
            <person name="Tanasupawat S."/>
        </authorList>
    </citation>
    <scope>NUCLEOTIDE SEQUENCE [LARGE SCALE GENOMIC DNA]</scope>
    <source>
        <strain evidence="2 3">L46</strain>
    </source>
</reference>
<accession>A0ABS3R3V0</accession>
<feature type="region of interest" description="Disordered" evidence="1">
    <location>
        <begin position="246"/>
        <end position="267"/>
    </location>
</feature>
<evidence type="ECO:0000313" key="2">
    <source>
        <dbReference type="EMBL" id="MBO2440937.1"/>
    </source>
</evidence>
<keyword evidence="3" id="KW-1185">Reference proteome</keyword>
<evidence type="ECO:0000313" key="3">
    <source>
        <dbReference type="Proteomes" id="UP000666915"/>
    </source>
</evidence>
<comment type="caution">
    <text evidence="2">The sequence shown here is derived from an EMBL/GenBank/DDBJ whole genome shotgun (WGS) entry which is preliminary data.</text>
</comment>
<dbReference type="EMBL" id="JAGEOK010000016">
    <property type="protein sequence ID" value="MBO2440937.1"/>
    <property type="molecule type" value="Genomic_DNA"/>
</dbReference>
<protein>
    <submittedName>
        <fullName evidence="2">Uncharacterized protein</fullName>
    </submittedName>
</protein>